<name>A0A931MHA2_9BURK</name>
<dbReference type="Pfam" id="PF01841">
    <property type="entry name" value="Transglut_core"/>
    <property type="match status" value="1"/>
</dbReference>
<evidence type="ECO:0000259" key="1">
    <source>
        <dbReference type="Pfam" id="PF01841"/>
    </source>
</evidence>
<dbReference type="Proteomes" id="UP000651050">
    <property type="component" value="Unassembled WGS sequence"/>
</dbReference>
<dbReference type="PANTHER" id="PTHR33490">
    <property type="entry name" value="BLR5614 PROTEIN-RELATED"/>
    <property type="match status" value="1"/>
</dbReference>
<feature type="domain" description="Transglutaminase-like" evidence="1">
    <location>
        <begin position="35"/>
        <end position="148"/>
    </location>
</feature>
<dbReference type="InterPro" id="IPR002931">
    <property type="entry name" value="Transglutaminase-like"/>
</dbReference>
<evidence type="ECO:0000313" key="2">
    <source>
        <dbReference type="EMBL" id="MBG9388010.1"/>
    </source>
</evidence>
<dbReference type="AlphaFoldDB" id="A0A931MHA2"/>
<dbReference type="SUPFAM" id="SSF54001">
    <property type="entry name" value="Cysteine proteinases"/>
    <property type="match status" value="1"/>
</dbReference>
<evidence type="ECO:0000313" key="3">
    <source>
        <dbReference type="Proteomes" id="UP000651050"/>
    </source>
</evidence>
<comment type="caution">
    <text evidence="2">The sequence shown here is derived from an EMBL/GenBank/DDBJ whole genome shotgun (WGS) entry which is preliminary data.</text>
</comment>
<sequence>MPHEFTPYGWPALGPLYLAPTEALDFEDAAVARFADVAVKGAATQRERAVRLFYAVRDGIRYDPYHVPRDAQGYAASTVVRDARAFCIPKAVLLAACARRVGIHSAIGLSDVVNHFSTPKLRAAMGGRDVFLDHGWAALHVDGRWVKAVPAFNAGLCALMGVPPTEFDGTRDAVLQRFKQDGSEHMRYLKDHGVWSDLPFNRIRDDFSGYYPASMVGRAEPDLEFGKEQA</sequence>
<gene>
    <name evidence="2" type="ORF">I5803_08260</name>
</gene>
<reference evidence="2" key="1">
    <citation type="submission" date="2020-11" db="EMBL/GenBank/DDBJ databases">
        <title>Bacterial whole genome sequence for Caenimonas sp. DR4.4.</title>
        <authorList>
            <person name="Le V."/>
            <person name="Ko S.-R."/>
            <person name="Ahn C.-Y."/>
            <person name="Oh H.-M."/>
        </authorList>
    </citation>
    <scope>NUCLEOTIDE SEQUENCE</scope>
    <source>
        <strain evidence="2">DR4.4</strain>
    </source>
</reference>
<accession>A0A931MHA2</accession>
<proteinExistence type="predicted"/>
<organism evidence="2 3">
    <name type="scientific">Caenimonas aquaedulcis</name>
    <dbReference type="NCBI Taxonomy" id="2793270"/>
    <lineage>
        <taxon>Bacteria</taxon>
        <taxon>Pseudomonadati</taxon>
        <taxon>Pseudomonadota</taxon>
        <taxon>Betaproteobacteria</taxon>
        <taxon>Burkholderiales</taxon>
        <taxon>Comamonadaceae</taxon>
        <taxon>Caenimonas</taxon>
    </lineage>
</organism>
<dbReference type="InterPro" id="IPR038765">
    <property type="entry name" value="Papain-like_cys_pep_sf"/>
</dbReference>
<keyword evidence="3" id="KW-1185">Reference proteome</keyword>
<dbReference type="Gene3D" id="3.10.620.30">
    <property type="match status" value="1"/>
</dbReference>
<dbReference type="RefSeq" id="WP_196985889.1">
    <property type="nucleotide sequence ID" value="NZ_JADWYS010000001.1"/>
</dbReference>
<dbReference type="PANTHER" id="PTHR33490:SF3">
    <property type="entry name" value="CONSERVED INTEGRAL MEMBRANE PROTEIN"/>
    <property type="match status" value="1"/>
</dbReference>
<dbReference type="EMBL" id="JADWYS010000001">
    <property type="protein sequence ID" value="MBG9388010.1"/>
    <property type="molecule type" value="Genomic_DNA"/>
</dbReference>
<protein>
    <submittedName>
        <fullName evidence="2">Transglutaminase family protein</fullName>
    </submittedName>
</protein>